<protein>
    <submittedName>
        <fullName evidence="1">YaaR family protein</fullName>
    </submittedName>
</protein>
<gene>
    <name evidence="1" type="ORF">JK635_11945</name>
</gene>
<keyword evidence="2" id="KW-1185">Reference proteome</keyword>
<dbReference type="InterPro" id="IPR024042">
    <property type="entry name" value="TM1646-like_dom_sf"/>
</dbReference>
<accession>A0ABS1TPG0</accession>
<name>A0ABS1TPG0_9BACI</name>
<evidence type="ECO:0000313" key="1">
    <source>
        <dbReference type="EMBL" id="MBL4952924.1"/>
    </source>
</evidence>
<reference evidence="1 2" key="1">
    <citation type="submission" date="2021-01" db="EMBL/GenBank/DDBJ databases">
        <title>Genome public.</title>
        <authorList>
            <person name="Liu C."/>
            <person name="Sun Q."/>
        </authorList>
    </citation>
    <scope>NUCLEOTIDE SEQUENCE [LARGE SCALE GENOMIC DNA]</scope>
    <source>
        <strain evidence="1 2">YIM B02564</strain>
    </source>
</reference>
<dbReference type="SUPFAM" id="SSF158397">
    <property type="entry name" value="TM1646-like"/>
    <property type="match status" value="1"/>
</dbReference>
<comment type="caution">
    <text evidence="1">The sequence shown here is derived from an EMBL/GenBank/DDBJ whole genome shotgun (WGS) entry which is preliminary data.</text>
</comment>
<dbReference type="Proteomes" id="UP000623967">
    <property type="component" value="Unassembled WGS sequence"/>
</dbReference>
<dbReference type="Gene3D" id="1.20.120.490">
    <property type="entry name" value="Hypothetical protein TM1646-like domain"/>
    <property type="match status" value="1"/>
</dbReference>
<evidence type="ECO:0000313" key="2">
    <source>
        <dbReference type="Proteomes" id="UP000623967"/>
    </source>
</evidence>
<dbReference type="Pfam" id="PF03885">
    <property type="entry name" value="DUF327"/>
    <property type="match status" value="1"/>
</dbReference>
<proteinExistence type="predicted"/>
<organism evidence="1 2">
    <name type="scientific">Neobacillus paridis</name>
    <dbReference type="NCBI Taxonomy" id="2803862"/>
    <lineage>
        <taxon>Bacteria</taxon>
        <taxon>Bacillati</taxon>
        <taxon>Bacillota</taxon>
        <taxon>Bacilli</taxon>
        <taxon>Bacillales</taxon>
        <taxon>Bacillaceae</taxon>
        <taxon>Neobacillus</taxon>
    </lineage>
</organism>
<dbReference type="InterPro" id="IPR005585">
    <property type="entry name" value="DUF327"/>
</dbReference>
<dbReference type="EMBL" id="JAESWB010000168">
    <property type="protein sequence ID" value="MBL4952924.1"/>
    <property type="molecule type" value="Genomic_DNA"/>
</dbReference>
<sequence length="141" mass="16125">MRVNIGDVRLAGTERSSSTTTSFQKIISSYSQDLTKDYLNKLLENIDKQGQQLCETPTFRELRKYKDLVKQFIGEVTKNGLSLKLSESWDMYGGSRTLKTVQVLDRKLVELTDHVLNQQSDSMSILERIGEIKGMLINLYT</sequence>